<comment type="caution">
    <text evidence="1">The sequence shown here is derived from an EMBL/GenBank/DDBJ whole genome shotgun (WGS) entry which is preliminary data.</text>
</comment>
<dbReference type="EMBL" id="JADFTT010000838">
    <property type="protein sequence ID" value="KAG5758384.1"/>
    <property type="molecule type" value="Genomic_DNA"/>
</dbReference>
<accession>A0A9P7ILW8</accession>
<dbReference type="OrthoDB" id="2157530at2759"/>
<proteinExistence type="predicted"/>
<name>A0A9P7ILW8_9HYPO</name>
<evidence type="ECO:0000313" key="1">
    <source>
        <dbReference type="EMBL" id="KAG5758384.1"/>
    </source>
</evidence>
<gene>
    <name evidence="1" type="ORF">H9Q72_013482</name>
</gene>
<dbReference type="Proteomes" id="UP000750502">
    <property type="component" value="Unassembled WGS sequence"/>
</dbReference>
<reference evidence="1" key="2">
    <citation type="submission" date="2020-10" db="EMBL/GenBank/DDBJ databases">
        <authorList>
            <person name="Peck L.D."/>
            <person name="Nowell R.W."/>
            <person name="Flood J."/>
            <person name="Ryan M.J."/>
            <person name="Barraclough T.G."/>
        </authorList>
    </citation>
    <scope>NUCLEOTIDE SEQUENCE</scope>
    <source>
        <strain evidence="1">IMI 127659i</strain>
    </source>
</reference>
<reference evidence="1" key="1">
    <citation type="journal article" date="2020" name="bioRxiv">
        <title>Historical genomics reveals the evolutionary mechanisms behind multiple outbreaks of the host-specific coffee wilt pathogen Fusarium xylarioides.</title>
        <authorList>
            <person name="Peck D."/>
            <person name="Nowell R.W."/>
            <person name="Flood J."/>
            <person name="Ryan M.J."/>
            <person name="Barraclough T.G."/>
        </authorList>
    </citation>
    <scope>NUCLEOTIDE SEQUENCE</scope>
    <source>
        <strain evidence="1">IMI 127659i</strain>
    </source>
</reference>
<evidence type="ECO:0000313" key="2">
    <source>
        <dbReference type="Proteomes" id="UP000750502"/>
    </source>
</evidence>
<dbReference type="AlphaFoldDB" id="A0A9P7ILW8"/>
<sequence length="260" mass="28889">MSRLPTGSRNLPEIILSFASRTSEHSIFENYRPNYDHTVATCYTEVFRHFLSENGNDYRILIGNAFGITYPHLPSWVRDFSQVYSRHLVGIELQRLQVYDLYNSSGGRFGEVEIQNEKELRVTGLNVDTITAVGPAIDYIKAGGAAVQVPLAEWTKMCARAINSTNEKIIQNVLSQVLCGALNYDLMVPGDWRRHKDSDAPSEVAWQRFLSGEISALENAYLGAVELVTAGRSLYTTQKGNVGICNVGAEPGDEVKCASY</sequence>
<protein>
    <submittedName>
        <fullName evidence="1">Uncharacterized protein</fullName>
    </submittedName>
</protein>
<organism evidence="1 2">
    <name type="scientific">Fusarium xylarioides</name>
    <dbReference type="NCBI Taxonomy" id="221167"/>
    <lineage>
        <taxon>Eukaryota</taxon>
        <taxon>Fungi</taxon>
        <taxon>Dikarya</taxon>
        <taxon>Ascomycota</taxon>
        <taxon>Pezizomycotina</taxon>
        <taxon>Sordariomycetes</taxon>
        <taxon>Hypocreomycetidae</taxon>
        <taxon>Hypocreales</taxon>
        <taxon>Nectriaceae</taxon>
        <taxon>Fusarium</taxon>
        <taxon>Fusarium fujikuroi species complex</taxon>
    </lineage>
</organism>
<keyword evidence="2" id="KW-1185">Reference proteome</keyword>